<organism evidence="10 11">
    <name type="scientific">Carnegiea gigantea</name>
    <dbReference type="NCBI Taxonomy" id="171969"/>
    <lineage>
        <taxon>Eukaryota</taxon>
        <taxon>Viridiplantae</taxon>
        <taxon>Streptophyta</taxon>
        <taxon>Embryophyta</taxon>
        <taxon>Tracheophyta</taxon>
        <taxon>Spermatophyta</taxon>
        <taxon>Magnoliopsida</taxon>
        <taxon>eudicotyledons</taxon>
        <taxon>Gunneridae</taxon>
        <taxon>Pentapetalae</taxon>
        <taxon>Caryophyllales</taxon>
        <taxon>Cactineae</taxon>
        <taxon>Cactaceae</taxon>
        <taxon>Cactoideae</taxon>
        <taxon>Echinocereeae</taxon>
        <taxon>Carnegiea</taxon>
    </lineage>
</organism>
<dbReference type="GO" id="GO:0006900">
    <property type="term" value="P:vesicle budding from membrane"/>
    <property type="evidence" value="ECO:0007669"/>
    <property type="project" value="TreeGrafter"/>
</dbReference>
<proteinExistence type="predicted"/>
<evidence type="ECO:0000256" key="6">
    <source>
        <dbReference type="ARBA" id="ARBA00023136"/>
    </source>
</evidence>
<evidence type="ECO:0000313" key="11">
    <source>
        <dbReference type="Proteomes" id="UP001153076"/>
    </source>
</evidence>
<keyword evidence="5" id="KW-0333">Golgi apparatus</keyword>
<dbReference type="InterPro" id="IPR048050">
    <property type="entry name" value="ANTH_N_plant"/>
</dbReference>
<dbReference type="InterPro" id="IPR011417">
    <property type="entry name" value="ANTH_dom"/>
</dbReference>
<comment type="subcellular location">
    <subcellularLocation>
        <location evidence="1">Cytoplasmic vesicle</location>
        <location evidence="1">Clathrin-coated vesicle</location>
    </subcellularLocation>
    <subcellularLocation>
        <location evidence="2">Golgi apparatus</location>
    </subcellularLocation>
    <subcellularLocation>
        <location evidence="3">Membrane</location>
        <location evidence="3">Clathrin-coated pit</location>
    </subcellularLocation>
</comment>
<dbReference type="PANTHER" id="PTHR22951:SF76">
    <property type="entry name" value="OS09G0468150 PROTEIN"/>
    <property type="match status" value="1"/>
</dbReference>
<accession>A0A9Q1QRV7</accession>
<dbReference type="InterPro" id="IPR008942">
    <property type="entry name" value="ENTH_VHS"/>
</dbReference>
<dbReference type="PANTHER" id="PTHR22951">
    <property type="entry name" value="CLATHRIN ASSEMBLY PROTEIN"/>
    <property type="match status" value="1"/>
</dbReference>
<dbReference type="Gene3D" id="1.25.40.90">
    <property type="match status" value="1"/>
</dbReference>
<feature type="domain" description="ENTH" evidence="9">
    <location>
        <begin position="24"/>
        <end position="162"/>
    </location>
</feature>
<comment type="caution">
    <text evidence="10">The sequence shown here is derived from an EMBL/GenBank/DDBJ whole genome shotgun (WGS) entry which is preliminary data.</text>
</comment>
<keyword evidence="7" id="KW-0168">Coated pit</keyword>
<dbReference type="GO" id="GO:0030136">
    <property type="term" value="C:clathrin-coated vesicle"/>
    <property type="evidence" value="ECO:0007669"/>
    <property type="project" value="UniProtKB-SubCell"/>
</dbReference>
<dbReference type="OrthoDB" id="44015at2759"/>
<dbReference type="SMART" id="SM00273">
    <property type="entry name" value="ENTH"/>
    <property type="match status" value="1"/>
</dbReference>
<evidence type="ECO:0000313" key="10">
    <source>
        <dbReference type="EMBL" id="KAJ8451859.1"/>
    </source>
</evidence>
<gene>
    <name evidence="10" type="ORF">Cgig2_007342</name>
</gene>
<keyword evidence="11" id="KW-1185">Reference proteome</keyword>
<evidence type="ECO:0000256" key="8">
    <source>
        <dbReference type="ARBA" id="ARBA00023329"/>
    </source>
</evidence>
<keyword evidence="8" id="KW-0968">Cytoplasmic vesicle</keyword>
<dbReference type="SUPFAM" id="SSF48464">
    <property type="entry name" value="ENTH/VHS domain"/>
    <property type="match status" value="1"/>
</dbReference>
<dbReference type="GO" id="GO:0005546">
    <property type="term" value="F:phosphatidylinositol-4,5-bisphosphate binding"/>
    <property type="evidence" value="ECO:0007669"/>
    <property type="project" value="TreeGrafter"/>
</dbReference>
<dbReference type="PROSITE" id="PS50942">
    <property type="entry name" value="ENTH"/>
    <property type="match status" value="1"/>
</dbReference>
<dbReference type="InterPro" id="IPR013809">
    <property type="entry name" value="ENTH"/>
</dbReference>
<evidence type="ECO:0000256" key="5">
    <source>
        <dbReference type="ARBA" id="ARBA00023034"/>
    </source>
</evidence>
<evidence type="ECO:0000256" key="1">
    <source>
        <dbReference type="ARBA" id="ARBA00004132"/>
    </source>
</evidence>
<name>A0A9Q1QRV7_9CARY</name>
<dbReference type="AlphaFoldDB" id="A0A9Q1QRV7"/>
<evidence type="ECO:0000259" key="9">
    <source>
        <dbReference type="PROSITE" id="PS50942"/>
    </source>
</evidence>
<dbReference type="FunFam" id="1.25.40.90:FF:000035">
    <property type="entry name" value="Putative clathrin assembly protein At4g40080"/>
    <property type="match status" value="1"/>
</dbReference>
<dbReference type="GO" id="GO:0005905">
    <property type="term" value="C:clathrin-coated pit"/>
    <property type="evidence" value="ECO:0007669"/>
    <property type="project" value="UniProtKB-SubCell"/>
</dbReference>
<keyword evidence="6" id="KW-0472">Membrane</keyword>
<dbReference type="CDD" id="cd16987">
    <property type="entry name" value="ANTH_N_AP180_plant"/>
    <property type="match status" value="1"/>
</dbReference>
<evidence type="ECO:0000256" key="4">
    <source>
        <dbReference type="ARBA" id="ARBA00022583"/>
    </source>
</evidence>
<dbReference type="Pfam" id="PF07651">
    <property type="entry name" value="ANTH"/>
    <property type="match status" value="1"/>
</dbReference>
<evidence type="ECO:0000256" key="7">
    <source>
        <dbReference type="ARBA" id="ARBA00023176"/>
    </source>
</evidence>
<dbReference type="GO" id="GO:0072583">
    <property type="term" value="P:clathrin-dependent endocytosis"/>
    <property type="evidence" value="ECO:0007669"/>
    <property type="project" value="InterPro"/>
</dbReference>
<dbReference type="GO" id="GO:0000149">
    <property type="term" value="F:SNARE binding"/>
    <property type="evidence" value="ECO:0007669"/>
    <property type="project" value="TreeGrafter"/>
</dbReference>
<dbReference type="GO" id="GO:0005545">
    <property type="term" value="F:1-phosphatidylinositol binding"/>
    <property type="evidence" value="ECO:0007669"/>
    <property type="project" value="TreeGrafter"/>
</dbReference>
<sequence length="382" mass="42537">MGILGDIIGKVKDKASIGKAALLSRNQTTAALRLTILRATTHEADLPPSDHHLAAILSAGDGPRASAAVVIDALMRRLHKTSSSAVALKCLLALHVIVRRGSFILHDQLSIYPAAGGRNYLKLSDFRDNSSPITWELSSWIRWYAKYLEQILSTSRILGYFLFSTSCTLEREKAKEIIASLLCKDLLREIDGLINVLEEICKSPDCVQLQGNKLLIEVMGLVGEDYFTTIDEIVIRVEEFKERLSCLSFVDSVELVCALKRLEDCKDRLGSLFEVTGSGLVEDLWVLVSEMKEKVGEVKGFKEEKMVLSWGRFESARFGEQVVKPHDSVQFASNRFAFQFAYGELVSVCNDNHENLSKKGSKAISCMHKLEGARSNQHILIC</sequence>
<evidence type="ECO:0000256" key="2">
    <source>
        <dbReference type="ARBA" id="ARBA00004555"/>
    </source>
</evidence>
<protein>
    <recommendedName>
        <fullName evidence="9">ENTH domain-containing protein</fullName>
    </recommendedName>
</protein>
<dbReference type="GO" id="GO:0048268">
    <property type="term" value="P:clathrin coat assembly"/>
    <property type="evidence" value="ECO:0007669"/>
    <property type="project" value="InterPro"/>
</dbReference>
<dbReference type="EMBL" id="JAKOGI010000007">
    <property type="protein sequence ID" value="KAJ8451859.1"/>
    <property type="molecule type" value="Genomic_DNA"/>
</dbReference>
<dbReference type="GO" id="GO:0005794">
    <property type="term" value="C:Golgi apparatus"/>
    <property type="evidence" value="ECO:0007669"/>
    <property type="project" value="UniProtKB-SubCell"/>
</dbReference>
<keyword evidence="4" id="KW-0254">Endocytosis</keyword>
<dbReference type="GO" id="GO:0032050">
    <property type="term" value="F:clathrin heavy chain binding"/>
    <property type="evidence" value="ECO:0007669"/>
    <property type="project" value="TreeGrafter"/>
</dbReference>
<reference evidence="10" key="1">
    <citation type="submission" date="2022-04" db="EMBL/GenBank/DDBJ databases">
        <title>Carnegiea gigantea Genome sequencing and assembly v2.</title>
        <authorList>
            <person name="Copetti D."/>
            <person name="Sanderson M.J."/>
            <person name="Burquez A."/>
            <person name="Wojciechowski M.F."/>
        </authorList>
    </citation>
    <scope>NUCLEOTIDE SEQUENCE</scope>
    <source>
        <strain evidence="10">SGP5-SGP5p</strain>
        <tissue evidence="10">Aerial part</tissue>
    </source>
</reference>
<dbReference type="Proteomes" id="UP001153076">
    <property type="component" value="Unassembled WGS sequence"/>
</dbReference>
<evidence type="ECO:0000256" key="3">
    <source>
        <dbReference type="ARBA" id="ARBA00004600"/>
    </source>
</evidence>
<dbReference type="InterPro" id="IPR045192">
    <property type="entry name" value="AP180-like"/>
</dbReference>